<evidence type="ECO:0000313" key="1">
    <source>
        <dbReference type="EMBL" id="UYV78111.1"/>
    </source>
</evidence>
<reference evidence="1 2" key="1">
    <citation type="submission" date="2022-01" db="EMBL/GenBank/DDBJ databases">
        <title>A chromosomal length assembly of Cordylochernes scorpioides.</title>
        <authorList>
            <person name="Zeh D."/>
            <person name="Zeh J."/>
        </authorList>
    </citation>
    <scope>NUCLEOTIDE SEQUENCE [LARGE SCALE GENOMIC DNA]</scope>
    <source>
        <strain evidence="1">IN4F17</strain>
        <tissue evidence="1">Whole Body</tissue>
    </source>
</reference>
<name>A0ABY6LAD2_9ARAC</name>
<evidence type="ECO:0000313" key="2">
    <source>
        <dbReference type="Proteomes" id="UP001235939"/>
    </source>
</evidence>
<proteinExistence type="predicted"/>
<dbReference type="Proteomes" id="UP001235939">
    <property type="component" value="Chromosome 16"/>
</dbReference>
<sequence>MDMEKATHECLICKEILTYFRHIMRVNGLEKNIDVLDKIEGRPAMSWLEEVKKTTRRSLDELISTNLQVLTAAKFLPPTLTLHGGVIASITRKWGGTPIYMQITGQLNLSRTLEDVMTVFRTCCPLPSCNGPR</sequence>
<dbReference type="EMBL" id="CP092878">
    <property type="protein sequence ID" value="UYV78111.1"/>
    <property type="molecule type" value="Genomic_DNA"/>
</dbReference>
<organism evidence="1 2">
    <name type="scientific">Cordylochernes scorpioides</name>
    <dbReference type="NCBI Taxonomy" id="51811"/>
    <lineage>
        <taxon>Eukaryota</taxon>
        <taxon>Metazoa</taxon>
        <taxon>Ecdysozoa</taxon>
        <taxon>Arthropoda</taxon>
        <taxon>Chelicerata</taxon>
        <taxon>Arachnida</taxon>
        <taxon>Pseudoscorpiones</taxon>
        <taxon>Cheliferoidea</taxon>
        <taxon>Chernetidae</taxon>
        <taxon>Cordylochernes</taxon>
    </lineage>
</organism>
<protein>
    <submittedName>
        <fullName evidence="1">Uncharacterized protein</fullName>
    </submittedName>
</protein>
<keyword evidence="2" id="KW-1185">Reference proteome</keyword>
<accession>A0ABY6LAD2</accession>
<gene>
    <name evidence="1" type="ORF">LAZ67_16000145</name>
</gene>